<comment type="similarity">
    <text evidence="1">Belongs to the HIBADH-related family. NP60 subfamily.</text>
</comment>
<dbReference type="OrthoDB" id="435038at2759"/>
<organism evidence="7 8">
    <name type="scientific">Hapsidospora chrysogenum (strain ATCC 11550 / CBS 779.69 / DSM 880 / IAM 14645 / JCM 23072 / IMI 49137)</name>
    <name type="common">Acremonium chrysogenum</name>
    <dbReference type="NCBI Taxonomy" id="857340"/>
    <lineage>
        <taxon>Eukaryota</taxon>
        <taxon>Fungi</taxon>
        <taxon>Dikarya</taxon>
        <taxon>Ascomycota</taxon>
        <taxon>Pezizomycotina</taxon>
        <taxon>Sordariomycetes</taxon>
        <taxon>Hypocreomycetidae</taxon>
        <taxon>Hypocreales</taxon>
        <taxon>Bionectriaceae</taxon>
        <taxon>Hapsidospora</taxon>
    </lineage>
</organism>
<proteinExistence type="inferred from homology"/>
<evidence type="ECO:0000256" key="4">
    <source>
        <dbReference type="PIRSR" id="PIRSR000103-1"/>
    </source>
</evidence>
<dbReference type="InterPro" id="IPR006115">
    <property type="entry name" value="6PGDH_NADP-bd"/>
</dbReference>
<dbReference type="GO" id="GO:0016491">
    <property type="term" value="F:oxidoreductase activity"/>
    <property type="evidence" value="ECO:0007669"/>
    <property type="project" value="UniProtKB-KW"/>
</dbReference>
<dbReference type="GO" id="GO:0051287">
    <property type="term" value="F:NAD binding"/>
    <property type="evidence" value="ECO:0007669"/>
    <property type="project" value="InterPro"/>
</dbReference>
<evidence type="ECO:0000259" key="6">
    <source>
        <dbReference type="Pfam" id="PF14833"/>
    </source>
</evidence>
<dbReference type="Pfam" id="PF03446">
    <property type="entry name" value="NAD_binding_2"/>
    <property type="match status" value="1"/>
</dbReference>
<name>A0A086T5E5_HAPC1</name>
<dbReference type="HOGENOM" id="CLU_035117_5_1_1"/>
<dbReference type="Gene3D" id="3.40.50.720">
    <property type="entry name" value="NAD(P)-binding Rossmann-like Domain"/>
    <property type="match status" value="1"/>
</dbReference>
<dbReference type="Proteomes" id="UP000029964">
    <property type="component" value="Unassembled WGS sequence"/>
</dbReference>
<keyword evidence="3" id="KW-0520">NAD</keyword>
<dbReference type="PANTHER" id="PTHR43580">
    <property type="entry name" value="OXIDOREDUCTASE GLYR1-RELATED"/>
    <property type="match status" value="1"/>
</dbReference>
<dbReference type="PIRSF" id="PIRSF000103">
    <property type="entry name" value="HIBADH"/>
    <property type="match status" value="1"/>
</dbReference>
<dbReference type="InterPro" id="IPR015815">
    <property type="entry name" value="HIBADH-related"/>
</dbReference>
<dbReference type="EMBL" id="JPKY01000046">
    <property type="protein sequence ID" value="KFH44577.1"/>
    <property type="molecule type" value="Genomic_DNA"/>
</dbReference>
<dbReference type="InterPro" id="IPR013328">
    <property type="entry name" value="6PGD_dom2"/>
</dbReference>
<evidence type="ECO:0000256" key="3">
    <source>
        <dbReference type="ARBA" id="ARBA00023027"/>
    </source>
</evidence>
<accession>A0A086T5E5</accession>
<feature type="active site" evidence="4">
    <location>
        <position position="181"/>
    </location>
</feature>
<dbReference type="InterPro" id="IPR008927">
    <property type="entry name" value="6-PGluconate_DH-like_C_sf"/>
</dbReference>
<dbReference type="Pfam" id="PF14833">
    <property type="entry name" value="NAD_binding_11"/>
    <property type="match status" value="1"/>
</dbReference>
<evidence type="ECO:0000256" key="1">
    <source>
        <dbReference type="ARBA" id="ARBA00007598"/>
    </source>
</evidence>
<dbReference type="InterPro" id="IPR029154">
    <property type="entry name" value="HIBADH-like_NADP-bd"/>
</dbReference>
<comment type="caution">
    <text evidence="7">The sequence shown here is derived from an EMBL/GenBank/DDBJ whole genome shotgun (WGS) entry which is preliminary data.</text>
</comment>
<dbReference type="STRING" id="857340.A0A086T5E5"/>
<keyword evidence="2" id="KW-0560">Oxidoreductase</keyword>
<feature type="domain" description="3-hydroxyisobutyrate dehydrogenase-like NAD-binding" evidence="6">
    <location>
        <begin position="175"/>
        <end position="293"/>
    </location>
</feature>
<gene>
    <name evidence="7" type="ORF">ACRE_046740</name>
</gene>
<dbReference type="PANTHER" id="PTHR43580:SF3">
    <property type="entry name" value="6-PHOSPHOGLUCONATE DEHYDROGENASE FAMILY PROTEIN (AFU_ORTHOLOGUE AFUA_2G11600)"/>
    <property type="match status" value="1"/>
</dbReference>
<protein>
    <submittedName>
        <fullName evidence="7">Putative oxidoreductase-like protein</fullName>
    </submittedName>
</protein>
<evidence type="ECO:0000259" key="5">
    <source>
        <dbReference type="Pfam" id="PF03446"/>
    </source>
</evidence>
<dbReference type="InterPro" id="IPR051265">
    <property type="entry name" value="HIBADH-related_NP60_sf"/>
</dbReference>
<dbReference type="Gene3D" id="1.10.1040.10">
    <property type="entry name" value="N-(1-d-carboxylethyl)-l-norvaline Dehydrogenase, domain 2"/>
    <property type="match status" value="1"/>
</dbReference>
<sequence length="308" mass="32542">MASTPTLLWVGLGNMGRGMCKNIVEKGSLKSPLLLFNRSRERAVELSAKLTPGRTQVVETMTEGVTRADIVFTCLANDEAVEEFVAKALESDVTGKLFVECSTIHPDTTDAIAKAVVARGAEFVAAPVFGAPAAAEAGQLIGVLAGPKSSVGRARPWFKGVMAKAEVDMSDQPYGKATTLKVLGNTFILAMVEQLAEAHVVAEKSGLDTDLLHQFVDGFFGGAYAAYSTRMLRGVYHKEGPFFGVDLARKDARHAMSLASAAGARLKIVEIGDAHLAQVQEHSGSAGDIAGIYGAAREEAGLKFENDA</sequence>
<dbReference type="AlphaFoldDB" id="A0A086T5E5"/>
<keyword evidence="8" id="KW-1185">Reference proteome</keyword>
<evidence type="ECO:0000313" key="7">
    <source>
        <dbReference type="EMBL" id="KFH44577.1"/>
    </source>
</evidence>
<dbReference type="SUPFAM" id="SSF51735">
    <property type="entry name" value="NAD(P)-binding Rossmann-fold domains"/>
    <property type="match status" value="1"/>
</dbReference>
<evidence type="ECO:0000256" key="2">
    <source>
        <dbReference type="ARBA" id="ARBA00023002"/>
    </source>
</evidence>
<evidence type="ECO:0000313" key="8">
    <source>
        <dbReference type="Proteomes" id="UP000029964"/>
    </source>
</evidence>
<feature type="domain" description="6-phosphogluconate dehydrogenase NADP-binding" evidence="5">
    <location>
        <begin position="9"/>
        <end position="161"/>
    </location>
</feature>
<dbReference type="GO" id="GO:0050661">
    <property type="term" value="F:NADP binding"/>
    <property type="evidence" value="ECO:0007669"/>
    <property type="project" value="InterPro"/>
</dbReference>
<dbReference type="InterPro" id="IPR036291">
    <property type="entry name" value="NAD(P)-bd_dom_sf"/>
</dbReference>
<dbReference type="SUPFAM" id="SSF48179">
    <property type="entry name" value="6-phosphogluconate dehydrogenase C-terminal domain-like"/>
    <property type="match status" value="1"/>
</dbReference>
<reference evidence="8" key="1">
    <citation type="journal article" date="2014" name="Genome Announc.">
        <title>Genome sequence and annotation of Acremonium chrysogenum, producer of the beta-lactam antibiotic cephalosporin C.</title>
        <authorList>
            <person name="Terfehr D."/>
            <person name="Dahlmann T.A."/>
            <person name="Specht T."/>
            <person name="Zadra I."/>
            <person name="Kuernsteiner H."/>
            <person name="Kueck U."/>
        </authorList>
    </citation>
    <scope>NUCLEOTIDE SEQUENCE [LARGE SCALE GENOMIC DNA]</scope>
    <source>
        <strain evidence="8">ATCC 11550 / CBS 779.69 / DSM 880 / IAM 14645 / JCM 23072 / IMI 49137</strain>
    </source>
</reference>